<evidence type="ECO:0000313" key="2">
    <source>
        <dbReference type="Proteomes" id="UP001152561"/>
    </source>
</evidence>
<name>A0A9Q1MT27_9SOLA</name>
<dbReference type="EMBL" id="JAJAGQ010000003">
    <property type="protein sequence ID" value="KAJ8567982.1"/>
    <property type="molecule type" value="Genomic_DNA"/>
</dbReference>
<dbReference type="AlphaFoldDB" id="A0A9Q1MT27"/>
<organism evidence="1 2">
    <name type="scientific">Anisodus acutangulus</name>
    <dbReference type="NCBI Taxonomy" id="402998"/>
    <lineage>
        <taxon>Eukaryota</taxon>
        <taxon>Viridiplantae</taxon>
        <taxon>Streptophyta</taxon>
        <taxon>Embryophyta</taxon>
        <taxon>Tracheophyta</taxon>
        <taxon>Spermatophyta</taxon>
        <taxon>Magnoliopsida</taxon>
        <taxon>eudicotyledons</taxon>
        <taxon>Gunneridae</taxon>
        <taxon>Pentapetalae</taxon>
        <taxon>asterids</taxon>
        <taxon>lamiids</taxon>
        <taxon>Solanales</taxon>
        <taxon>Solanaceae</taxon>
        <taxon>Solanoideae</taxon>
        <taxon>Hyoscyameae</taxon>
        <taxon>Anisodus</taxon>
    </lineage>
</organism>
<gene>
    <name evidence="1" type="ORF">K7X08_020704</name>
</gene>
<dbReference type="Proteomes" id="UP001152561">
    <property type="component" value="Unassembled WGS sequence"/>
</dbReference>
<reference evidence="2" key="1">
    <citation type="journal article" date="2023" name="Proc. Natl. Acad. Sci. U.S.A.">
        <title>Genomic and structural basis for evolution of tropane alkaloid biosynthesis.</title>
        <authorList>
            <person name="Wanga Y.-J."/>
            <person name="Taina T."/>
            <person name="Yua J.-Y."/>
            <person name="Lia J."/>
            <person name="Xua B."/>
            <person name="Chenc J."/>
            <person name="D'Auriad J.C."/>
            <person name="Huanga J.-P."/>
            <person name="Huanga S.-X."/>
        </authorList>
    </citation>
    <scope>NUCLEOTIDE SEQUENCE [LARGE SCALE GENOMIC DNA]</scope>
    <source>
        <strain evidence="2">cv. KIB-2019</strain>
    </source>
</reference>
<accession>A0A9Q1MT27</accession>
<keyword evidence="2" id="KW-1185">Reference proteome</keyword>
<comment type="caution">
    <text evidence="1">The sequence shown here is derived from an EMBL/GenBank/DDBJ whole genome shotgun (WGS) entry which is preliminary data.</text>
</comment>
<sequence>MAANTVKGTDTNQTCTLRWRFIELTTLRSFFSTPLKPRETEELSMKQITQMKKRLIATSRSQARPRGEHHCRKPQEYLDDCDMKML</sequence>
<evidence type="ECO:0000313" key="1">
    <source>
        <dbReference type="EMBL" id="KAJ8567982.1"/>
    </source>
</evidence>
<proteinExistence type="predicted"/>
<protein>
    <submittedName>
        <fullName evidence="1">Uncharacterized protein</fullName>
    </submittedName>
</protein>